<evidence type="ECO:0000259" key="5">
    <source>
        <dbReference type="Pfam" id="PF13243"/>
    </source>
</evidence>
<evidence type="ECO:0000313" key="8">
    <source>
        <dbReference type="Proteomes" id="UP000324705"/>
    </source>
</evidence>
<organism evidence="7 8">
    <name type="scientific">Triticum turgidum subsp. durum</name>
    <name type="common">Durum wheat</name>
    <name type="synonym">Triticum durum</name>
    <dbReference type="NCBI Taxonomy" id="4567"/>
    <lineage>
        <taxon>Eukaryota</taxon>
        <taxon>Viridiplantae</taxon>
        <taxon>Streptophyta</taxon>
        <taxon>Embryophyta</taxon>
        <taxon>Tracheophyta</taxon>
        <taxon>Spermatophyta</taxon>
        <taxon>Magnoliopsida</taxon>
        <taxon>Liliopsida</taxon>
        <taxon>Poales</taxon>
        <taxon>Poaceae</taxon>
        <taxon>BOP clade</taxon>
        <taxon>Pooideae</taxon>
        <taxon>Triticodae</taxon>
        <taxon>Triticeae</taxon>
        <taxon>Triticinae</taxon>
        <taxon>Triticum</taxon>
    </lineage>
</organism>
<keyword evidence="4" id="KW-0732">Signal</keyword>
<dbReference type="InterPro" id="IPR032696">
    <property type="entry name" value="SQ_cyclase_C"/>
</dbReference>
<dbReference type="Gramene" id="TRITD5Bv1G247570.1">
    <property type="protein sequence ID" value="TRITD5Bv1G247570.1"/>
    <property type="gene ID" value="TRITD5Bv1G247570"/>
</dbReference>
<dbReference type="SFLD" id="SFLDG01016">
    <property type="entry name" value="Prenyltransferase_Like_2"/>
    <property type="match status" value="1"/>
</dbReference>
<dbReference type="InterPro" id="IPR032697">
    <property type="entry name" value="SQ_cyclase_N"/>
</dbReference>
<evidence type="ECO:0000256" key="2">
    <source>
        <dbReference type="ARBA" id="ARBA00022737"/>
    </source>
</evidence>
<dbReference type="Pfam" id="PF13243">
    <property type="entry name" value="SQHop_cyclase_C"/>
    <property type="match status" value="1"/>
</dbReference>
<feature type="domain" description="Squalene cyclase N-terminal" evidence="6">
    <location>
        <begin position="124"/>
        <end position="381"/>
    </location>
</feature>
<feature type="domain" description="Squalene cyclase C-terminal" evidence="5">
    <location>
        <begin position="439"/>
        <end position="777"/>
    </location>
</feature>
<evidence type="ECO:0000256" key="4">
    <source>
        <dbReference type="SAM" id="SignalP"/>
    </source>
</evidence>
<keyword evidence="8" id="KW-1185">Reference proteome</keyword>
<proteinExistence type="inferred from homology"/>
<accession>A0A9R1AU47</accession>
<dbReference type="Proteomes" id="UP000324705">
    <property type="component" value="Chromosome 5B"/>
</dbReference>
<gene>
    <name evidence="7" type="ORF">TRITD_5Bv1G247570</name>
</gene>
<keyword evidence="3" id="KW-0413">Isomerase</keyword>
<feature type="signal peptide" evidence="4">
    <location>
        <begin position="1"/>
        <end position="30"/>
    </location>
</feature>
<keyword evidence="2" id="KW-0677">Repeat</keyword>
<dbReference type="CDD" id="cd02892">
    <property type="entry name" value="SQCY_1"/>
    <property type="match status" value="1"/>
</dbReference>
<dbReference type="OMA" id="TWLEHIN"/>
<dbReference type="AlphaFoldDB" id="A0A9R1AU47"/>
<reference evidence="7 8" key="1">
    <citation type="submission" date="2017-09" db="EMBL/GenBank/DDBJ databases">
        <authorList>
            <consortium name="International Durum Wheat Genome Sequencing Consortium (IDWGSC)"/>
            <person name="Milanesi L."/>
        </authorList>
    </citation>
    <scope>NUCLEOTIDE SEQUENCE [LARGE SCALE GENOMIC DNA]</scope>
    <source>
        <strain evidence="8">cv. Svevo</strain>
    </source>
</reference>
<protein>
    <recommendedName>
        <fullName evidence="3">Terpene cyclase/mutase family member</fullName>
        <ecNumber evidence="3">5.4.99.-</ecNumber>
    </recommendedName>
</protein>
<dbReference type="InterPro" id="IPR018333">
    <property type="entry name" value="Squalene_cyclase"/>
</dbReference>
<evidence type="ECO:0000313" key="7">
    <source>
        <dbReference type="EMBL" id="VAI40329.1"/>
    </source>
</evidence>
<name>A0A9R1AU47_TRITD</name>
<dbReference type="Gene3D" id="1.50.10.20">
    <property type="match status" value="2"/>
</dbReference>
<dbReference type="FunFam" id="1.50.10.20:FF:000011">
    <property type="entry name" value="Terpene cyclase/mutase family member"/>
    <property type="match status" value="1"/>
</dbReference>
<dbReference type="PROSITE" id="PS01074">
    <property type="entry name" value="TERPENE_SYNTHASES"/>
    <property type="match status" value="1"/>
</dbReference>
<evidence type="ECO:0000256" key="3">
    <source>
        <dbReference type="RuleBase" id="RU362003"/>
    </source>
</evidence>
<sequence>MRLQVAANRPLLGSLSIVLLVTEAYVYVEAEGVGGSSPWLRSVNNLLGRQVWEFDPELGTPEERAEVEKARREFAEHRFERQHSSDLLMRMQLAKANPQKVDLPVVKLGEHEDVTEEATWSSLKRAVSRVCNLQAHDGHWPADYGGLLFILPGLITTLYVTGALNTVLSLEHKKEMLRYIYNHQNEDGGWGMHIEGHSTMIGSSLNYVALRLLGEGPNGGDGAIEKGRNWILDHGGATFAPSWGKFWLLVLGAYDWSGTNPVPPELWLLPYHLPFHPGRFACYIRMVYLPMSYIYGRKFGGPVTPVILELRNELYRVPYDEINWNKARTECAKEDMYKPHSSFHDILSFIINKFVEPVLSRWPWRKLREKALATVMRHIHYEDECTRYINLGAVPKPLNMLACWIEDPNLEAFKCHIPRVYDYIWIAEDGMKMQIYDGSQVWDAGFTVEALVATDLVNELGPTLERAHSFLKKSQLLEDCPRDFNHWYRHICKGGWTFTTADDGWQVSDCTATALKACLLLSKISPEIVGKPLEISRQYDGINVLMSFMNNNGGISSFEPVRSYAWLEDFNPSDSFGRVMIEYSYVECTSSSIQCLALFRELNPGHRKEEVENCIRKGADFIEISQRRDGSWYGSWGICFTYATWFAVEGLVSVGRTFKNSAAIRKACEFLLSKELPSGGWGESYLSSHDEVYTNLKGNRPHGTHTAWAMLTLIDAGQAERDPMPLHRAAKVLLNLQLDDGEFPQQEIIGVFLQTAMASYSQHRNVFPIWALTEYRRRVLLAGKK</sequence>
<evidence type="ECO:0000259" key="6">
    <source>
        <dbReference type="Pfam" id="PF13249"/>
    </source>
</evidence>
<dbReference type="PANTHER" id="PTHR11764:SF37">
    <property type="entry name" value="PARKEOL SYNTHASE"/>
    <property type="match status" value="1"/>
</dbReference>
<dbReference type="GO" id="GO:0016104">
    <property type="term" value="P:triterpenoid biosynthetic process"/>
    <property type="evidence" value="ECO:0007669"/>
    <property type="project" value="InterPro"/>
</dbReference>
<dbReference type="EMBL" id="LT934120">
    <property type="protein sequence ID" value="VAI40329.1"/>
    <property type="molecule type" value="Genomic_DNA"/>
</dbReference>
<dbReference type="GO" id="GO:0005811">
    <property type="term" value="C:lipid droplet"/>
    <property type="evidence" value="ECO:0007669"/>
    <property type="project" value="InterPro"/>
</dbReference>
<dbReference type="PANTHER" id="PTHR11764">
    <property type="entry name" value="TERPENE CYCLASE/MUTASE FAMILY MEMBER"/>
    <property type="match status" value="1"/>
</dbReference>
<dbReference type="GO" id="GO:0016866">
    <property type="term" value="F:intramolecular transferase activity"/>
    <property type="evidence" value="ECO:0007669"/>
    <property type="project" value="InterPro"/>
</dbReference>
<feature type="chain" id="PRO_5040285438" description="Terpene cyclase/mutase family member" evidence="4">
    <location>
        <begin position="31"/>
        <end position="785"/>
    </location>
</feature>
<dbReference type="EC" id="5.4.99.-" evidence="3"/>
<dbReference type="InterPro" id="IPR008930">
    <property type="entry name" value="Terpenoid_cyclase/PrenylTrfase"/>
</dbReference>
<dbReference type="SUPFAM" id="SSF48239">
    <property type="entry name" value="Terpenoid cyclases/Protein prenyltransferases"/>
    <property type="match status" value="2"/>
</dbReference>
<dbReference type="NCBIfam" id="TIGR01787">
    <property type="entry name" value="squalene_cyclas"/>
    <property type="match status" value="1"/>
</dbReference>
<comment type="similarity">
    <text evidence="1 3">Belongs to the terpene cyclase/mutase family.</text>
</comment>
<dbReference type="InterPro" id="IPR002365">
    <property type="entry name" value="Terpene_synthase_CS"/>
</dbReference>
<dbReference type="Pfam" id="PF13249">
    <property type="entry name" value="SQHop_cyclase_N"/>
    <property type="match status" value="1"/>
</dbReference>
<evidence type="ECO:0000256" key="1">
    <source>
        <dbReference type="ARBA" id="ARBA00009755"/>
    </source>
</evidence>